<reference evidence="11 12" key="1">
    <citation type="submission" date="2024-02" db="EMBL/GenBank/DDBJ databases">
        <title>Chromosome-scale genome assembly of the rough periwinkle Littorina saxatilis.</title>
        <authorList>
            <person name="De Jode A."/>
            <person name="Faria R."/>
            <person name="Formenti G."/>
            <person name="Sims Y."/>
            <person name="Smith T.P."/>
            <person name="Tracey A."/>
            <person name="Wood J.M.D."/>
            <person name="Zagrodzka Z.B."/>
            <person name="Johannesson K."/>
            <person name="Butlin R.K."/>
            <person name="Leder E.H."/>
        </authorList>
    </citation>
    <scope>NUCLEOTIDE SEQUENCE [LARGE SCALE GENOMIC DNA]</scope>
    <source>
        <strain evidence="11">Snail1</strain>
        <tissue evidence="11">Muscle</tissue>
    </source>
</reference>
<evidence type="ECO:0000259" key="10">
    <source>
        <dbReference type="PROSITE" id="PS50262"/>
    </source>
</evidence>
<dbReference type="Proteomes" id="UP001374579">
    <property type="component" value="Unassembled WGS sequence"/>
</dbReference>
<feature type="transmembrane region" description="Helical" evidence="9">
    <location>
        <begin position="221"/>
        <end position="244"/>
    </location>
</feature>
<keyword evidence="7" id="KW-0297">G-protein coupled receptor</keyword>
<dbReference type="Pfam" id="PF00001">
    <property type="entry name" value="7tm_1"/>
    <property type="match status" value="1"/>
</dbReference>
<feature type="transmembrane region" description="Helical" evidence="9">
    <location>
        <begin position="279"/>
        <end position="300"/>
    </location>
</feature>
<dbReference type="GO" id="GO:0004930">
    <property type="term" value="F:G protein-coupled receptor activity"/>
    <property type="evidence" value="ECO:0007669"/>
    <property type="project" value="UniProtKB-KW"/>
</dbReference>
<dbReference type="GO" id="GO:0032870">
    <property type="term" value="P:cellular response to hormone stimulus"/>
    <property type="evidence" value="ECO:0007669"/>
    <property type="project" value="TreeGrafter"/>
</dbReference>
<dbReference type="EMBL" id="JBAMIC010000012">
    <property type="protein sequence ID" value="KAK7099343.1"/>
    <property type="molecule type" value="Genomic_DNA"/>
</dbReference>
<dbReference type="GO" id="GO:0005886">
    <property type="term" value="C:plasma membrane"/>
    <property type="evidence" value="ECO:0007669"/>
    <property type="project" value="UniProtKB-SubCell"/>
</dbReference>
<evidence type="ECO:0000256" key="5">
    <source>
        <dbReference type="ARBA" id="ARBA00023136"/>
    </source>
</evidence>
<keyword evidence="2" id="KW-1003">Cell membrane</keyword>
<evidence type="ECO:0000256" key="8">
    <source>
        <dbReference type="SAM" id="MobiDB-lite"/>
    </source>
</evidence>
<keyword evidence="4 9" id="KW-1133">Transmembrane helix</keyword>
<evidence type="ECO:0000256" key="7">
    <source>
        <dbReference type="RuleBase" id="RU000688"/>
    </source>
</evidence>
<evidence type="ECO:0000256" key="4">
    <source>
        <dbReference type="ARBA" id="ARBA00022989"/>
    </source>
</evidence>
<sequence>MTTNITNTANDPYHDDGAIAGLTVEATTPAVFVESLTLVVLWLLSTVGNILVCLVVHRSRRIQSTTNFFVVSLAVSDLCVSVVCAPFVASRIIGDSWLVGQFFCKLVRFVQHAAPAATIFVLVSICIDRYYTIIYPLSFKVTRGTAKRMIVCSWVSASLISSLCFFFFEVVKTTRVKEGGGGSSHSKASSSFSSSSSSPALGDEVLVCPTFVPAANDWGGLTYIVVLVVCQYLLPVLIVCCLYVRVVGYIWTAGTPGVRVITRTNNPVPRAKVKMVKMLLVVTATTLAVHAPFYMAQLAYCFKPKQFLDRKVFIFAFWCLTATGTSKPLLYLYYNANFRRGCKEVFCMSAMRCYRSHTYAITTASMFGKKNYVGVMEINSNGQTLACDSPVKAFNRSLHVEKSAWPLNGSLPSTYV</sequence>
<evidence type="ECO:0000256" key="6">
    <source>
        <dbReference type="ARBA" id="ARBA00023170"/>
    </source>
</evidence>
<evidence type="ECO:0000256" key="9">
    <source>
        <dbReference type="SAM" id="Phobius"/>
    </source>
</evidence>
<keyword evidence="12" id="KW-1185">Reference proteome</keyword>
<feature type="domain" description="G-protein coupled receptors family 1 profile" evidence="10">
    <location>
        <begin position="48"/>
        <end position="331"/>
    </location>
</feature>
<comment type="similarity">
    <text evidence="7">Belongs to the G-protein coupled receptor 1 family.</text>
</comment>
<dbReference type="InterPro" id="IPR000276">
    <property type="entry name" value="GPCR_Rhodpsn"/>
</dbReference>
<organism evidence="11 12">
    <name type="scientific">Littorina saxatilis</name>
    <dbReference type="NCBI Taxonomy" id="31220"/>
    <lineage>
        <taxon>Eukaryota</taxon>
        <taxon>Metazoa</taxon>
        <taxon>Spiralia</taxon>
        <taxon>Lophotrochozoa</taxon>
        <taxon>Mollusca</taxon>
        <taxon>Gastropoda</taxon>
        <taxon>Caenogastropoda</taxon>
        <taxon>Littorinimorpha</taxon>
        <taxon>Littorinoidea</taxon>
        <taxon>Littorinidae</taxon>
        <taxon>Littorina</taxon>
    </lineage>
</organism>
<keyword evidence="5 9" id="KW-0472">Membrane</keyword>
<name>A0AAN9B5V6_9CAEN</name>
<keyword evidence="3 7" id="KW-0812">Transmembrane</keyword>
<dbReference type="Gene3D" id="1.20.1070.10">
    <property type="entry name" value="Rhodopsin 7-helix transmembrane proteins"/>
    <property type="match status" value="1"/>
</dbReference>
<evidence type="ECO:0000256" key="1">
    <source>
        <dbReference type="ARBA" id="ARBA00004651"/>
    </source>
</evidence>
<dbReference type="PROSITE" id="PS00237">
    <property type="entry name" value="G_PROTEIN_RECEP_F1_1"/>
    <property type="match status" value="1"/>
</dbReference>
<keyword evidence="7" id="KW-0807">Transducer</keyword>
<feature type="transmembrane region" description="Helical" evidence="9">
    <location>
        <begin position="148"/>
        <end position="168"/>
    </location>
</feature>
<dbReference type="PROSITE" id="PS50262">
    <property type="entry name" value="G_PROTEIN_RECEP_F1_2"/>
    <property type="match status" value="1"/>
</dbReference>
<gene>
    <name evidence="11" type="ORF">V1264_003494</name>
</gene>
<protein>
    <recommendedName>
        <fullName evidence="10">G-protein coupled receptors family 1 profile domain-containing protein</fullName>
    </recommendedName>
</protein>
<feature type="transmembrane region" description="Helical" evidence="9">
    <location>
        <begin position="68"/>
        <end position="89"/>
    </location>
</feature>
<keyword evidence="6 7" id="KW-0675">Receptor</keyword>
<dbReference type="PRINTS" id="PR00237">
    <property type="entry name" value="GPCRRHODOPSN"/>
</dbReference>
<feature type="transmembrane region" description="Helical" evidence="9">
    <location>
        <begin position="36"/>
        <end position="56"/>
    </location>
</feature>
<feature type="transmembrane region" description="Helical" evidence="9">
    <location>
        <begin position="109"/>
        <end position="127"/>
    </location>
</feature>
<evidence type="ECO:0000313" key="11">
    <source>
        <dbReference type="EMBL" id="KAK7099343.1"/>
    </source>
</evidence>
<dbReference type="PANTHER" id="PTHR24241:SF182">
    <property type="entry name" value="G PROTEIN-COUPLED RECEPTOR 19"/>
    <property type="match status" value="1"/>
</dbReference>
<evidence type="ECO:0000313" key="12">
    <source>
        <dbReference type="Proteomes" id="UP001374579"/>
    </source>
</evidence>
<dbReference type="AlphaFoldDB" id="A0AAN9B5V6"/>
<comment type="subcellular location">
    <subcellularLocation>
        <location evidence="1">Cell membrane</location>
        <topology evidence="1">Multi-pass membrane protein</topology>
    </subcellularLocation>
</comment>
<proteinExistence type="inferred from homology"/>
<accession>A0AAN9B5V6</accession>
<evidence type="ECO:0000256" key="3">
    <source>
        <dbReference type="ARBA" id="ARBA00022692"/>
    </source>
</evidence>
<dbReference type="GO" id="GO:0042277">
    <property type="term" value="F:peptide binding"/>
    <property type="evidence" value="ECO:0007669"/>
    <property type="project" value="TreeGrafter"/>
</dbReference>
<feature type="compositionally biased region" description="Low complexity" evidence="8">
    <location>
        <begin position="184"/>
        <end position="198"/>
    </location>
</feature>
<evidence type="ECO:0000256" key="2">
    <source>
        <dbReference type="ARBA" id="ARBA00022475"/>
    </source>
</evidence>
<dbReference type="InterPro" id="IPR017452">
    <property type="entry name" value="GPCR_Rhodpsn_7TM"/>
</dbReference>
<feature type="region of interest" description="Disordered" evidence="8">
    <location>
        <begin position="177"/>
        <end position="199"/>
    </location>
</feature>
<feature type="transmembrane region" description="Helical" evidence="9">
    <location>
        <begin position="312"/>
        <end position="334"/>
    </location>
</feature>
<comment type="caution">
    <text evidence="11">The sequence shown here is derived from an EMBL/GenBank/DDBJ whole genome shotgun (WGS) entry which is preliminary data.</text>
</comment>
<dbReference type="SUPFAM" id="SSF81321">
    <property type="entry name" value="Family A G protein-coupled receptor-like"/>
    <property type="match status" value="1"/>
</dbReference>
<dbReference type="PANTHER" id="PTHR24241">
    <property type="entry name" value="NEUROPEPTIDE RECEPTOR-RELATED G-PROTEIN COUPLED RECEPTOR"/>
    <property type="match status" value="1"/>
</dbReference>